<evidence type="ECO:0000259" key="1">
    <source>
        <dbReference type="Pfam" id="PF01593"/>
    </source>
</evidence>
<name>A0A6C0BSC6_9ZZZZ</name>
<dbReference type="Pfam" id="PF01593">
    <property type="entry name" value="Amino_oxidase"/>
    <property type="match status" value="1"/>
</dbReference>
<proteinExistence type="predicted"/>
<dbReference type="InterPro" id="IPR050281">
    <property type="entry name" value="Flavin_monoamine_oxidase"/>
</dbReference>
<dbReference type="Gene3D" id="3.50.50.60">
    <property type="entry name" value="FAD/NAD(P)-binding domain"/>
    <property type="match status" value="1"/>
</dbReference>
<feature type="domain" description="Amine oxidase" evidence="1">
    <location>
        <begin position="12"/>
        <end position="401"/>
    </location>
</feature>
<protein>
    <recommendedName>
        <fullName evidence="1">Amine oxidase domain-containing protein</fullName>
    </recommendedName>
</protein>
<dbReference type="PANTHER" id="PTHR10742:SF410">
    <property type="entry name" value="LYSINE-SPECIFIC HISTONE DEMETHYLASE 2"/>
    <property type="match status" value="1"/>
</dbReference>
<evidence type="ECO:0000313" key="2">
    <source>
        <dbReference type="EMBL" id="QHS94479.1"/>
    </source>
</evidence>
<dbReference type="PANTHER" id="PTHR10742">
    <property type="entry name" value="FLAVIN MONOAMINE OXIDASE"/>
    <property type="match status" value="1"/>
</dbReference>
<dbReference type="InterPro" id="IPR036188">
    <property type="entry name" value="FAD/NAD-bd_sf"/>
</dbReference>
<organism evidence="2">
    <name type="scientific">viral metagenome</name>
    <dbReference type="NCBI Taxonomy" id="1070528"/>
    <lineage>
        <taxon>unclassified sequences</taxon>
        <taxon>metagenomes</taxon>
        <taxon>organismal metagenomes</taxon>
    </lineage>
</organism>
<dbReference type="AlphaFoldDB" id="A0A6C0BSC6"/>
<accession>A0A6C0BSC6</accession>
<reference evidence="2" key="1">
    <citation type="journal article" date="2020" name="Nature">
        <title>Giant virus diversity and host interactions through global metagenomics.</title>
        <authorList>
            <person name="Schulz F."/>
            <person name="Roux S."/>
            <person name="Paez-Espino D."/>
            <person name="Jungbluth S."/>
            <person name="Walsh D.A."/>
            <person name="Denef V.J."/>
            <person name="McMahon K.D."/>
            <person name="Konstantinidis K.T."/>
            <person name="Eloe-Fadrosh E.A."/>
            <person name="Kyrpides N.C."/>
            <person name="Woyke T."/>
        </authorList>
    </citation>
    <scope>NUCLEOTIDE SEQUENCE</scope>
    <source>
        <strain evidence="2">GVMAG-M-3300018416-45</strain>
    </source>
</reference>
<dbReference type="InterPro" id="IPR002937">
    <property type="entry name" value="Amino_oxidase"/>
</dbReference>
<dbReference type="EMBL" id="MN739225">
    <property type="protein sequence ID" value="QHS94479.1"/>
    <property type="molecule type" value="Genomic_DNA"/>
</dbReference>
<dbReference type="SUPFAM" id="SSF51905">
    <property type="entry name" value="FAD/NAD(P)-binding domain"/>
    <property type="match status" value="1"/>
</dbReference>
<sequence>MILDTIIIGGGISGLYTNLELCNQRDKTLLLEMSPVFGGRIYQYEDNEVSFPAGAARFNKNHKRVIKLLKRFNLLDFRKDNGSPSNIDFIDSKKHFHPKYRNKTGFEYIKKILRIVETSRHPDLLREYTFQEYASKYLDKDDVDFLLVASGYSGQLKHMNMFDAYNLFKYGIRDDIRFYSGYFQHLVSSIVQELKNKGARMLLNSRVTDVVLDDINDCYLVQYNNISRRAKRVVFALPQPALLKIKILNPIHSILRGAINCKTLCRVYAKFKPEDIWFKEINKTVTNNALRYIIPMDREHGTIMISYTDDIYCEYWKKRQNNQSKLKKSVVELVKETFNETISEPEKVWVFYWECGVGYWNKGVNSTQVSNFVANPMEHLYICGENYSLEQSWVEGALESCERILKIM</sequence>
<dbReference type="GO" id="GO:0016491">
    <property type="term" value="F:oxidoreductase activity"/>
    <property type="evidence" value="ECO:0007669"/>
    <property type="project" value="InterPro"/>
</dbReference>